<evidence type="ECO:0000313" key="3">
    <source>
        <dbReference type="Proteomes" id="UP000003806"/>
    </source>
</evidence>
<evidence type="ECO:0000313" key="2">
    <source>
        <dbReference type="EMBL" id="EHM13325.1"/>
    </source>
</evidence>
<dbReference type="InterPro" id="IPR044704">
    <property type="entry name" value="UGlyAH_cupin_N"/>
</dbReference>
<dbReference type="eggNOG" id="COG3257">
    <property type="taxonomic scope" value="Bacteria"/>
</dbReference>
<gene>
    <name evidence="2" type="ORF">JonanDRAFT_0952</name>
</gene>
<dbReference type="Pfam" id="PF07883">
    <property type="entry name" value="Cupin_2"/>
    <property type="match status" value="1"/>
</dbReference>
<dbReference type="InterPro" id="IPR044697">
    <property type="entry name" value="UGlyAH_cupin_C"/>
</dbReference>
<dbReference type="PANTHER" id="PTHR34571:SF1">
    <property type="entry name" value="(S)-UREIDOGLYCINE AMINOHYDROLASE"/>
    <property type="match status" value="1"/>
</dbReference>
<name>H0UKW6_9BACT</name>
<feature type="domain" description="Cupin type-2" evidence="1">
    <location>
        <begin position="56"/>
        <end position="126"/>
    </location>
</feature>
<dbReference type="RefSeq" id="WP_008521379.1">
    <property type="nucleotide sequence ID" value="NZ_CM001376.1"/>
</dbReference>
<dbReference type="NCBIfam" id="TIGR03214">
    <property type="entry name" value="ura-cupin"/>
    <property type="match status" value="1"/>
</dbReference>
<proteinExistence type="predicted"/>
<dbReference type="CDD" id="cd02211">
    <property type="entry name" value="cupin_UGlyAH_N"/>
    <property type="match status" value="1"/>
</dbReference>
<dbReference type="InterPro" id="IPR014710">
    <property type="entry name" value="RmlC-like_jellyroll"/>
</dbReference>
<keyword evidence="3" id="KW-1185">Reference proteome</keyword>
<dbReference type="InterPro" id="IPR013096">
    <property type="entry name" value="Cupin_2"/>
</dbReference>
<dbReference type="Proteomes" id="UP000003806">
    <property type="component" value="Chromosome"/>
</dbReference>
<dbReference type="Gene3D" id="2.60.120.10">
    <property type="entry name" value="Jelly Rolls"/>
    <property type="match status" value="2"/>
</dbReference>
<dbReference type="GO" id="GO:0071522">
    <property type="term" value="F:ureidoglycine aminohydrolase activity"/>
    <property type="evidence" value="ECO:0007669"/>
    <property type="project" value="InterPro"/>
</dbReference>
<dbReference type="SUPFAM" id="SSF51182">
    <property type="entry name" value="RmlC-like cupins"/>
    <property type="match status" value="1"/>
</dbReference>
<reference evidence="2 3" key="1">
    <citation type="submission" date="2011-11" db="EMBL/GenBank/DDBJ databases">
        <title>The Noncontiguous Finished genome of Jonquetella anthropi DSM 22815.</title>
        <authorList>
            <consortium name="US DOE Joint Genome Institute (JGI-PGF)"/>
            <person name="Lucas S."/>
            <person name="Copeland A."/>
            <person name="Lapidus A."/>
            <person name="Glavina del Rio T."/>
            <person name="Dalin E."/>
            <person name="Tice H."/>
            <person name="Bruce D."/>
            <person name="Goodwin L."/>
            <person name="Pitluck S."/>
            <person name="Peters L."/>
            <person name="Mikhailova N."/>
            <person name="Held B."/>
            <person name="Kyrpides N."/>
            <person name="Mavromatis K."/>
            <person name="Ivanova N."/>
            <person name="Markowitz V."/>
            <person name="Cheng J.-F."/>
            <person name="Hugenholtz P."/>
            <person name="Woyke T."/>
            <person name="Wu D."/>
            <person name="Gronow S."/>
            <person name="Wellnitz S."/>
            <person name="Brambilla E."/>
            <person name="Klenk H.-P."/>
            <person name="Eisen J.A."/>
        </authorList>
    </citation>
    <scope>NUCLEOTIDE SEQUENCE [LARGE SCALE GENOMIC DNA]</scope>
    <source>
        <strain evidence="2 3">DSM 22815</strain>
    </source>
</reference>
<dbReference type="OrthoDB" id="9814939at2"/>
<dbReference type="InterPro" id="IPR017627">
    <property type="entry name" value="UGHY"/>
</dbReference>
<organism evidence="2 3">
    <name type="scientific">Jonquetella anthropi DSM 22815</name>
    <dbReference type="NCBI Taxonomy" id="885272"/>
    <lineage>
        <taxon>Bacteria</taxon>
        <taxon>Thermotogati</taxon>
        <taxon>Synergistota</taxon>
        <taxon>Synergistia</taxon>
        <taxon>Synergistales</taxon>
        <taxon>Dethiosulfovibrionaceae</taxon>
        <taxon>Jonquetella</taxon>
    </lineage>
</organism>
<dbReference type="EMBL" id="CM001376">
    <property type="protein sequence ID" value="EHM13325.1"/>
    <property type="molecule type" value="Genomic_DNA"/>
</dbReference>
<evidence type="ECO:0000259" key="1">
    <source>
        <dbReference type="Pfam" id="PF07883"/>
    </source>
</evidence>
<dbReference type="PANTHER" id="PTHR34571">
    <property type="entry name" value="(S)-UREIDOGLYCINE AMINOHYDROLASE"/>
    <property type="match status" value="1"/>
</dbReference>
<sequence length="255" mass="28287">MGYPKGLLSSRAVIRNGVYAVIPPEGRVINVIPGFEGFKTSIIASPKIGPSFVWYVSTVAPGAHTSKDWGDAGCERFVYFMDGEGELTVTVAGETKVLKQGGYAFAPEGVGMGIRNDSNGTMRIIMYKQKYIPLEGHSARPVFGNVHDLPVKHLDDMENVDLVDLLPTDLGFDMNFHILTFQPGGCHSFIETHVQEHGMYITSGEGVYRLGDDWIPVQREDFLWMGAFCQQCVYASGREPMSYIYSKDCNRDVEL</sequence>
<protein>
    <submittedName>
        <fullName evidence="2">Uncharacterized protein, possibly involved in glyoxylate utilization</fullName>
    </submittedName>
</protein>
<dbReference type="STRING" id="885272.JonanDRAFT_0952"/>
<dbReference type="AlphaFoldDB" id="H0UKW6"/>
<dbReference type="CDD" id="cd02212">
    <property type="entry name" value="cupin_UGlyAH_C"/>
    <property type="match status" value="1"/>
</dbReference>
<dbReference type="HOGENOM" id="CLU_056083_3_0_0"/>
<dbReference type="InterPro" id="IPR011051">
    <property type="entry name" value="RmlC_Cupin_sf"/>
</dbReference>
<accession>H0UKW6</accession>